<reference evidence="1" key="1">
    <citation type="submission" date="2018-08" db="EMBL/GenBank/DDBJ databases">
        <title>Identification of Burkholderia cepacia strains that express a Burkholderia pseudomallei-like capsular polysaccharide.</title>
        <authorList>
            <person name="Burtnick M.N."/>
            <person name="Vongsouvath M."/>
            <person name="Newton P."/>
            <person name="Wuthiekanun V."/>
            <person name="Limmathurotsakul D."/>
            <person name="Brett P.J."/>
            <person name="Chantratita N."/>
            <person name="Dance D.A."/>
        </authorList>
    </citation>
    <scope>NUCLEOTIDE SEQUENCE</scope>
    <source>
        <strain evidence="1">SBXCC001</strain>
    </source>
</reference>
<comment type="caution">
    <text evidence="1">The sequence shown here is derived from an EMBL/GenBank/DDBJ whole genome shotgun (WGS) entry which is preliminary data.</text>
</comment>
<dbReference type="Proteomes" id="UP001272137">
    <property type="component" value="Unassembled WGS sequence"/>
</dbReference>
<organism evidence="1 2">
    <name type="scientific">Burkholderia thailandensis</name>
    <dbReference type="NCBI Taxonomy" id="57975"/>
    <lineage>
        <taxon>Bacteria</taxon>
        <taxon>Pseudomonadati</taxon>
        <taxon>Pseudomonadota</taxon>
        <taxon>Betaproteobacteria</taxon>
        <taxon>Burkholderiales</taxon>
        <taxon>Burkholderiaceae</taxon>
        <taxon>Burkholderia</taxon>
        <taxon>pseudomallei group</taxon>
    </lineage>
</organism>
<gene>
    <name evidence="1" type="ORF">C7S16_6624</name>
</gene>
<accession>A0AAW9CKE8</accession>
<evidence type="ECO:0000313" key="2">
    <source>
        <dbReference type="Proteomes" id="UP001272137"/>
    </source>
</evidence>
<evidence type="ECO:0000313" key="1">
    <source>
        <dbReference type="EMBL" id="MDW9250717.1"/>
    </source>
</evidence>
<proteinExistence type="predicted"/>
<name>A0AAW9CKE8_BURTH</name>
<protein>
    <submittedName>
        <fullName evidence="1">Uncharacterized protein</fullName>
    </submittedName>
</protein>
<sequence>MWGNAFLEKWPQDDLYGVKIEWARGLRKLSSKELKAGVDALITLKFAPSLSEFYALCKHSRAVEFTPHAALTDQSRARPEVVAANLSLEREIVAPLAVPRVVTAEWAYKLLMRGSSASGKPLTSGVLRCVTDAISSAAGRRVIDECPNPTLADDYRKIRDTIVENYRTQGLRLWSVQ</sequence>
<dbReference type="AlphaFoldDB" id="A0AAW9CKE8"/>
<dbReference type="EMBL" id="QXCT01000001">
    <property type="protein sequence ID" value="MDW9250717.1"/>
    <property type="molecule type" value="Genomic_DNA"/>
</dbReference>